<accession>A0AAD7XRA5</accession>
<dbReference type="Proteomes" id="UP001230188">
    <property type="component" value="Unassembled WGS sequence"/>
</dbReference>
<dbReference type="GO" id="GO:0016491">
    <property type="term" value="F:oxidoreductase activity"/>
    <property type="evidence" value="ECO:0007669"/>
    <property type="project" value="InterPro"/>
</dbReference>
<dbReference type="InterPro" id="IPR020843">
    <property type="entry name" value="ER"/>
</dbReference>
<dbReference type="InterPro" id="IPR050700">
    <property type="entry name" value="YIM1/Zinc_Alcohol_DH_Fams"/>
</dbReference>
<dbReference type="AlphaFoldDB" id="A0AAD7XRA5"/>
<organism evidence="2 3">
    <name type="scientific">Chrysophaeum taylorii</name>
    <dbReference type="NCBI Taxonomy" id="2483200"/>
    <lineage>
        <taxon>Eukaryota</taxon>
        <taxon>Sar</taxon>
        <taxon>Stramenopiles</taxon>
        <taxon>Ochrophyta</taxon>
        <taxon>Pelagophyceae</taxon>
        <taxon>Pelagomonadales</taxon>
        <taxon>Pelagomonadaceae</taxon>
        <taxon>Chrysophaeum</taxon>
    </lineage>
</organism>
<comment type="caution">
    <text evidence="2">The sequence shown here is derived from an EMBL/GenBank/DDBJ whole genome shotgun (WGS) entry which is preliminary data.</text>
</comment>
<dbReference type="Gene3D" id="3.90.180.10">
    <property type="entry name" value="Medium-chain alcohol dehydrogenases, catalytic domain"/>
    <property type="match status" value="1"/>
</dbReference>
<sequence length="303" mass="32331">MWGAIYDLRAPEGVRVARRPKPRGVVVRVVAAGMNPVDAKFVVGDKISCCAERIANGHGVGFDFSGVTESGDAVFGILGPFQGSVSEFVRISPSQVAPKPKSLSFVEAAALPVCGLTSLALRGERVLVIGASGGVGHLAVQVAVARGAAVTGISSSRNSEFVKSLGATPVAYDGNDFHLEGPFDAVLDTVHSSDPRDCDYREIVRGARYVTTGGHFSDWFKAGVKKLTGISLFPKDRELFWIDPFRAANGLRELADLADTRGLKPHVSEVLPFTDEGLRAAFKQLRSRRTVGKIVIQVSDPRS</sequence>
<reference evidence="2" key="1">
    <citation type="submission" date="2023-01" db="EMBL/GenBank/DDBJ databases">
        <title>Metagenome sequencing of chrysophaentin producing Chrysophaeum taylorii.</title>
        <authorList>
            <person name="Davison J."/>
            <person name="Bewley C."/>
        </authorList>
    </citation>
    <scope>NUCLEOTIDE SEQUENCE</scope>
    <source>
        <strain evidence="2">NIES-1699</strain>
    </source>
</reference>
<evidence type="ECO:0000313" key="3">
    <source>
        <dbReference type="Proteomes" id="UP001230188"/>
    </source>
</evidence>
<protein>
    <recommendedName>
        <fullName evidence="1">Enoyl reductase (ER) domain-containing protein</fullName>
    </recommendedName>
</protein>
<dbReference type="CDD" id="cd08267">
    <property type="entry name" value="MDR1"/>
    <property type="match status" value="1"/>
</dbReference>
<dbReference type="Gene3D" id="3.40.50.720">
    <property type="entry name" value="NAD(P)-binding Rossmann-like Domain"/>
    <property type="match status" value="1"/>
</dbReference>
<dbReference type="SMART" id="SM00829">
    <property type="entry name" value="PKS_ER"/>
    <property type="match status" value="1"/>
</dbReference>
<proteinExistence type="predicted"/>
<dbReference type="SUPFAM" id="SSF50129">
    <property type="entry name" value="GroES-like"/>
    <property type="match status" value="1"/>
</dbReference>
<dbReference type="PANTHER" id="PTHR11695:SF294">
    <property type="entry name" value="RETICULON-4-INTERACTING PROTEIN 1, MITOCHONDRIAL"/>
    <property type="match status" value="1"/>
</dbReference>
<keyword evidence="3" id="KW-1185">Reference proteome</keyword>
<dbReference type="InterPro" id="IPR011032">
    <property type="entry name" value="GroES-like_sf"/>
</dbReference>
<feature type="domain" description="Enoyl reductase (ER)" evidence="1">
    <location>
        <begin position="3"/>
        <end position="296"/>
    </location>
</feature>
<dbReference type="EMBL" id="JAQMWT010000040">
    <property type="protein sequence ID" value="KAJ8612845.1"/>
    <property type="molecule type" value="Genomic_DNA"/>
</dbReference>
<dbReference type="SUPFAM" id="SSF51735">
    <property type="entry name" value="NAD(P)-binding Rossmann-fold domains"/>
    <property type="match status" value="1"/>
</dbReference>
<dbReference type="Pfam" id="PF13602">
    <property type="entry name" value="ADH_zinc_N_2"/>
    <property type="match status" value="1"/>
</dbReference>
<evidence type="ECO:0000313" key="2">
    <source>
        <dbReference type="EMBL" id="KAJ8612845.1"/>
    </source>
</evidence>
<name>A0AAD7XRA5_9STRA</name>
<evidence type="ECO:0000259" key="1">
    <source>
        <dbReference type="SMART" id="SM00829"/>
    </source>
</evidence>
<gene>
    <name evidence="2" type="ORF">CTAYLR_002085</name>
</gene>
<dbReference type="InterPro" id="IPR036291">
    <property type="entry name" value="NAD(P)-bd_dom_sf"/>
</dbReference>
<dbReference type="PANTHER" id="PTHR11695">
    <property type="entry name" value="ALCOHOL DEHYDROGENASE RELATED"/>
    <property type="match status" value="1"/>
</dbReference>